<proteinExistence type="predicted"/>
<dbReference type="PANTHER" id="PTHR12131:SF1">
    <property type="entry name" value="ATP-DEPENDENT RNA HELICASE SUPV3L1, MITOCHONDRIAL-RELATED"/>
    <property type="match status" value="1"/>
</dbReference>
<dbReference type="PROSITE" id="PS51192">
    <property type="entry name" value="HELICASE_ATP_BIND_1"/>
    <property type="match status" value="1"/>
</dbReference>
<dbReference type="SUPFAM" id="SSF52540">
    <property type="entry name" value="P-loop containing nucleoside triphosphate hydrolases"/>
    <property type="match status" value="1"/>
</dbReference>
<dbReference type="PROSITE" id="PS51194">
    <property type="entry name" value="HELICASE_CTER"/>
    <property type="match status" value="1"/>
</dbReference>
<dbReference type="SMART" id="SM00490">
    <property type="entry name" value="HELICc"/>
    <property type="match status" value="1"/>
</dbReference>
<evidence type="ECO:0000256" key="1">
    <source>
        <dbReference type="ARBA" id="ARBA00022741"/>
    </source>
</evidence>
<dbReference type="Pfam" id="PF12029">
    <property type="entry name" value="DUF3516"/>
    <property type="match status" value="1"/>
</dbReference>
<evidence type="ECO:0000256" key="3">
    <source>
        <dbReference type="ARBA" id="ARBA00022806"/>
    </source>
</evidence>
<evidence type="ECO:0000259" key="5">
    <source>
        <dbReference type="PROSITE" id="PS51192"/>
    </source>
</evidence>
<keyword evidence="3" id="KW-0347">Helicase</keyword>
<sequence>MPEAATLAELAPGATDADEAFAALVAWVEAQGISLYPAQEEALLEVFAGSHVVLNTPTGSGKSLVALGAHVAALAAGRRSYYTAPIKALVSEKFFALCDQLGPERVGMLTGDATINPRAPVVCATAEIVANMALRDGADAPVGQVVMDEFHYYGDADRGWAWQVPLLELTGAQFVLMSATLGDTRHIEDGLRRRTARPVAVVRSATRPVPLRFEYRRTPLHETIEELLAADQAPLYVVHFTQAAAVAQAQALTSAAVTTRAQREAIAEAVAGFRFGPGFGQTLGRLVRHGIGVHHGGMLPKYRRLVERLTQAGHLRVVVGTDTLGVGVNLPLRTVVLTGLAKYDGTGSRLLTAREFHQVAGRAGRAGFDTAGLVVVQAPEHVIDNERAVEKAAGDPKKLRRIVRSQPPRGFVPWDEAVYERMVASPPEALHGQLRVSNGMLLQVLDRPGDGCGALRHLLVDNDEARPAQRRLIRRSIGLYRSLLAAGALERLATPDELGRRVRVTIDLQEDFALDNPLSPWVLEAVPQLDRSAGTHALDVMSLVEATLPNPSVVLAAQLERLRREVLGELKAQGVEYEERLEVLDRLEYPKPLRDWTYDSFNAYRARHPWAADYDIRPKSVARDLAEQSMTFAEYVAHYGLARSEGLLLRYLSDVYKALTRSVPEDAKTDELIELTEWLGELVRQVDSSLLDEWRQLTEVAVAGPADEAAAVAAARSARDREDGSAPALTANVRAFRVMVRNAAFRRVELAARRDVAALAAAEGPGGWPPSQWTSALDRYFAERSAILTGADARAAAWLRVEEGPERWTVRQVLDDPEGWHDAVIVGTVDLADSDAAGAPVWRTDALEVP</sequence>
<keyword evidence="8" id="KW-1185">Reference proteome</keyword>
<dbReference type="EMBL" id="WJHE01000652">
    <property type="protein sequence ID" value="MST33591.1"/>
    <property type="molecule type" value="Genomic_DNA"/>
</dbReference>
<dbReference type="InterPro" id="IPR014001">
    <property type="entry name" value="Helicase_ATP-bd"/>
</dbReference>
<dbReference type="InterPro" id="IPR011545">
    <property type="entry name" value="DEAD/DEAH_box_helicase_dom"/>
</dbReference>
<keyword evidence="4" id="KW-0067">ATP-binding</keyword>
<protein>
    <submittedName>
        <fullName evidence="7">DUF3516 domain-containing protein</fullName>
    </submittedName>
</protein>
<dbReference type="InterPro" id="IPR001650">
    <property type="entry name" value="Helicase_C-like"/>
</dbReference>
<dbReference type="Gene3D" id="3.40.50.300">
    <property type="entry name" value="P-loop containing nucleotide triphosphate hydrolases"/>
    <property type="match status" value="2"/>
</dbReference>
<name>A0ABW9QVN6_9ACTN</name>
<accession>A0ABW9QVN6</accession>
<evidence type="ECO:0000313" key="8">
    <source>
        <dbReference type="Proteomes" id="UP000437736"/>
    </source>
</evidence>
<keyword evidence="2" id="KW-0378">Hydrolase</keyword>
<feature type="domain" description="Helicase C-terminal" evidence="6">
    <location>
        <begin position="223"/>
        <end position="419"/>
    </location>
</feature>
<dbReference type="Pfam" id="PF00270">
    <property type="entry name" value="DEAD"/>
    <property type="match status" value="1"/>
</dbReference>
<dbReference type="PANTHER" id="PTHR12131">
    <property type="entry name" value="ATP-DEPENDENT RNA AND DNA HELICASE"/>
    <property type="match status" value="1"/>
</dbReference>
<reference evidence="7 8" key="1">
    <citation type="submission" date="2019-11" db="EMBL/GenBank/DDBJ databases">
        <title>Acidiferrimicrobium australis gen. nov., sp. nov., an acidophilic and obligately heterotrophic, member of the Actinobacteria that catalyses dissimilatory oxido- reduction of iron isolated from metal-rich acidic water in Chile.</title>
        <authorList>
            <person name="Gonzalez D."/>
            <person name="Huber K."/>
            <person name="Hedrich S."/>
            <person name="Rojas-Villalobos C."/>
            <person name="Quatrini R."/>
            <person name="Dinamarca M.A."/>
            <person name="Schwarz A."/>
            <person name="Canales C."/>
            <person name="Nancucheo I."/>
        </authorList>
    </citation>
    <scope>NUCLEOTIDE SEQUENCE [LARGE SCALE GENOMIC DNA]</scope>
    <source>
        <strain evidence="7 8">USS-CCA1</strain>
    </source>
</reference>
<comment type="caution">
    <text evidence="7">The sequence shown here is derived from an EMBL/GenBank/DDBJ whole genome shotgun (WGS) entry which is preliminary data.</text>
</comment>
<evidence type="ECO:0000256" key="4">
    <source>
        <dbReference type="ARBA" id="ARBA00022840"/>
    </source>
</evidence>
<evidence type="ECO:0000313" key="7">
    <source>
        <dbReference type="EMBL" id="MST33591.1"/>
    </source>
</evidence>
<dbReference type="CDD" id="cd17921">
    <property type="entry name" value="DEXHc_Ski2"/>
    <property type="match status" value="1"/>
</dbReference>
<dbReference type="InterPro" id="IPR050699">
    <property type="entry name" value="RNA-DNA_Helicase"/>
</dbReference>
<evidence type="ECO:0000256" key="2">
    <source>
        <dbReference type="ARBA" id="ARBA00022801"/>
    </source>
</evidence>
<dbReference type="Pfam" id="PF00271">
    <property type="entry name" value="Helicase_C"/>
    <property type="match status" value="1"/>
</dbReference>
<gene>
    <name evidence="7" type="ORF">GHK86_12780</name>
</gene>
<keyword evidence="1" id="KW-0547">Nucleotide-binding</keyword>
<dbReference type="Proteomes" id="UP000437736">
    <property type="component" value="Unassembled WGS sequence"/>
</dbReference>
<dbReference type="InterPro" id="IPR021904">
    <property type="entry name" value="DUF3516"/>
</dbReference>
<dbReference type="SMART" id="SM00487">
    <property type="entry name" value="DEXDc"/>
    <property type="match status" value="1"/>
</dbReference>
<feature type="domain" description="Helicase ATP-binding" evidence="5">
    <location>
        <begin position="43"/>
        <end position="199"/>
    </location>
</feature>
<dbReference type="InterPro" id="IPR027417">
    <property type="entry name" value="P-loop_NTPase"/>
</dbReference>
<evidence type="ECO:0000259" key="6">
    <source>
        <dbReference type="PROSITE" id="PS51194"/>
    </source>
</evidence>
<organism evidence="7 8">
    <name type="scientific">Acidiferrimicrobium australe</name>
    <dbReference type="NCBI Taxonomy" id="2664430"/>
    <lineage>
        <taxon>Bacteria</taxon>
        <taxon>Bacillati</taxon>
        <taxon>Actinomycetota</taxon>
        <taxon>Acidimicrobiia</taxon>
        <taxon>Acidimicrobiales</taxon>
        <taxon>Acidimicrobiaceae</taxon>
        <taxon>Acidiferrimicrobium</taxon>
    </lineage>
</organism>